<dbReference type="InterPro" id="IPR036179">
    <property type="entry name" value="Ig-like_dom_sf"/>
</dbReference>
<dbReference type="GO" id="GO:0098632">
    <property type="term" value="F:cell-cell adhesion mediator activity"/>
    <property type="evidence" value="ECO:0007669"/>
    <property type="project" value="TreeGrafter"/>
</dbReference>
<accession>A0AAJ7DZC2</accession>
<dbReference type="InterPro" id="IPR003598">
    <property type="entry name" value="Ig_sub2"/>
</dbReference>
<gene>
    <name evidence="4" type="primary">LOC105365480</name>
</gene>
<dbReference type="KEGG" id="csol:105365480"/>
<dbReference type="GO" id="GO:0007411">
    <property type="term" value="P:axon guidance"/>
    <property type="evidence" value="ECO:0007669"/>
    <property type="project" value="TreeGrafter"/>
</dbReference>
<dbReference type="GO" id="GO:0007156">
    <property type="term" value="P:homophilic cell adhesion via plasma membrane adhesion molecules"/>
    <property type="evidence" value="ECO:0007669"/>
    <property type="project" value="TreeGrafter"/>
</dbReference>
<dbReference type="InterPro" id="IPR013783">
    <property type="entry name" value="Ig-like_fold"/>
</dbReference>
<dbReference type="RefSeq" id="XP_011501958.1">
    <property type="nucleotide sequence ID" value="XM_011503656.1"/>
</dbReference>
<evidence type="ECO:0000259" key="2">
    <source>
        <dbReference type="PROSITE" id="PS50835"/>
    </source>
</evidence>
<dbReference type="AlphaFoldDB" id="A0AAJ7DZC2"/>
<dbReference type="InterPro" id="IPR007110">
    <property type="entry name" value="Ig-like_dom"/>
</dbReference>
<keyword evidence="3" id="KW-1185">Reference proteome</keyword>
<feature type="domain" description="Ig-like" evidence="2">
    <location>
        <begin position="17"/>
        <end position="109"/>
    </location>
</feature>
<dbReference type="Proteomes" id="UP000695007">
    <property type="component" value="Unplaced"/>
</dbReference>
<protein>
    <submittedName>
        <fullName evidence="4">Down syndrome cell adhesion molecule-like protein Dscam2</fullName>
    </submittedName>
</protein>
<dbReference type="Gene3D" id="2.60.40.10">
    <property type="entry name" value="Immunoglobulins"/>
    <property type="match status" value="1"/>
</dbReference>
<evidence type="ECO:0000313" key="3">
    <source>
        <dbReference type="Proteomes" id="UP000695007"/>
    </source>
</evidence>
<dbReference type="GO" id="GO:0070593">
    <property type="term" value="P:dendrite self-avoidance"/>
    <property type="evidence" value="ECO:0007669"/>
    <property type="project" value="TreeGrafter"/>
</dbReference>
<dbReference type="Pfam" id="PF13927">
    <property type="entry name" value="Ig_3"/>
    <property type="match status" value="1"/>
</dbReference>
<evidence type="ECO:0000256" key="1">
    <source>
        <dbReference type="ARBA" id="ARBA00023319"/>
    </source>
</evidence>
<proteinExistence type="predicted"/>
<keyword evidence="1" id="KW-0393">Immunoglobulin domain</keyword>
<evidence type="ECO:0000313" key="4">
    <source>
        <dbReference type="RefSeq" id="XP_011501958.1"/>
    </source>
</evidence>
<dbReference type="PANTHER" id="PTHR10075">
    <property type="entry name" value="BASIGIN RELATED"/>
    <property type="match status" value="1"/>
</dbReference>
<dbReference type="GeneID" id="105365480"/>
<dbReference type="PROSITE" id="PS50835">
    <property type="entry name" value="IG_LIKE"/>
    <property type="match status" value="1"/>
</dbReference>
<dbReference type="SMART" id="SM00409">
    <property type="entry name" value="IG"/>
    <property type="match status" value="1"/>
</dbReference>
<dbReference type="InterPro" id="IPR003599">
    <property type="entry name" value="Ig_sub"/>
</dbReference>
<dbReference type="GO" id="GO:0005886">
    <property type="term" value="C:plasma membrane"/>
    <property type="evidence" value="ECO:0007669"/>
    <property type="project" value="TreeGrafter"/>
</dbReference>
<reference evidence="4" key="1">
    <citation type="submission" date="2025-08" db="UniProtKB">
        <authorList>
            <consortium name="RefSeq"/>
        </authorList>
    </citation>
    <scope>IDENTIFICATION</scope>
</reference>
<dbReference type="SUPFAM" id="SSF48726">
    <property type="entry name" value="Immunoglobulin"/>
    <property type="match status" value="1"/>
</dbReference>
<dbReference type="GO" id="GO:0030424">
    <property type="term" value="C:axon"/>
    <property type="evidence" value="ECO:0007669"/>
    <property type="project" value="TreeGrafter"/>
</dbReference>
<dbReference type="SMART" id="SM00408">
    <property type="entry name" value="IGc2"/>
    <property type="match status" value="1"/>
</dbReference>
<organism evidence="3 4">
    <name type="scientific">Ceratosolen solmsi marchali</name>
    <dbReference type="NCBI Taxonomy" id="326594"/>
    <lineage>
        <taxon>Eukaryota</taxon>
        <taxon>Metazoa</taxon>
        <taxon>Ecdysozoa</taxon>
        <taxon>Arthropoda</taxon>
        <taxon>Hexapoda</taxon>
        <taxon>Insecta</taxon>
        <taxon>Pterygota</taxon>
        <taxon>Neoptera</taxon>
        <taxon>Endopterygota</taxon>
        <taxon>Hymenoptera</taxon>
        <taxon>Apocrita</taxon>
        <taxon>Proctotrupomorpha</taxon>
        <taxon>Chalcidoidea</taxon>
        <taxon>Agaonidae</taxon>
        <taxon>Agaoninae</taxon>
        <taxon>Ceratosolen</taxon>
    </lineage>
</organism>
<dbReference type="FunFam" id="2.60.40.10:FF:000333">
    <property type="entry name" value="Down syndrome cell adhesion molecule"/>
    <property type="match status" value="1"/>
</dbReference>
<dbReference type="PANTHER" id="PTHR10075:SF100">
    <property type="entry name" value="FASCICLIN-2"/>
    <property type="match status" value="1"/>
</dbReference>
<sequence>MSARDHVVLTVNFPVPPRIESFSFPENIQAGARVHVTCVVSEGDPPVRIVWLKDGRPLSSYRELDAATNQIGEFDLALRITSASPAHNGNYTCLASNDAAKASRTARLLVHGTHTTRRPPRLRDSYASSARWRSRSTLSLATFILPIISRALGPYHCGQLDSSLLYIIVHSRVWLFLI</sequence>
<name>A0AAJ7DZC2_9HYME</name>